<keyword evidence="5" id="KW-0677">Repeat</keyword>
<dbReference type="InterPro" id="IPR000436">
    <property type="entry name" value="Sushi_SCR_CCP_dom"/>
</dbReference>
<feature type="chain" id="PRO_5004870580" evidence="9">
    <location>
        <begin position="19"/>
        <end position="396"/>
    </location>
</feature>
<proteinExistence type="evidence at transcript level"/>
<keyword evidence="3 8" id="KW-0768">Sushi</keyword>
<dbReference type="FunFam" id="2.10.70.10:FF:000041">
    <property type="entry name" value="Complement factor H"/>
    <property type="match status" value="2"/>
</dbReference>
<feature type="disulfide bond" evidence="8">
    <location>
        <begin position="273"/>
        <end position="316"/>
    </location>
</feature>
<dbReference type="SUPFAM" id="SSF57535">
    <property type="entry name" value="Complement control module/SCR domain"/>
    <property type="match status" value="6"/>
</dbReference>
<name>W5QVR7_MACMU</name>
<organism evidence="11">
    <name type="scientific">Macaca mulatta</name>
    <name type="common">Rhesus macaque</name>
    <dbReference type="NCBI Taxonomy" id="9544"/>
    <lineage>
        <taxon>Eukaryota</taxon>
        <taxon>Metazoa</taxon>
        <taxon>Chordata</taxon>
        <taxon>Craniata</taxon>
        <taxon>Vertebrata</taxon>
        <taxon>Euteleostomi</taxon>
        <taxon>Mammalia</taxon>
        <taxon>Eutheria</taxon>
        <taxon>Euarchontoglires</taxon>
        <taxon>Primates</taxon>
        <taxon>Haplorrhini</taxon>
        <taxon>Catarrhini</taxon>
        <taxon>Cercopithecidae</taxon>
        <taxon>Cercopithecinae</taxon>
        <taxon>Macaca</taxon>
    </lineage>
</organism>
<dbReference type="FunFam" id="2.10.70.10:FF:000060">
    <property type="entry name" value="Complement inhibitory factor H"/>
    <property type="match status" value="1"/>
</dbReference>
<evidence type="ECO:0000256" key="8">
    <source>
        <dbReference type="PROSITE-ProRule" id="PRU00302"/>
    </source>
</evidence>
<evidence type="ECO:0000256" key="3">
    <source>
        <dbReference type="ARBA" id="ARBA00022659"/>
    </source>
</evidence>
<feature type="domain" description="Sushi" evidence="10">
    <location>
        <begin position="85"/>
        <end position="142"/>
    </location>
</feature>
<evidence type="ECO:0000256" key="2">
    <source>
        <dbReference type="ARBA" id="ARBA00022525"/>
    </source>
</evidence>
<evidence type="ECO:0000256" key="4">
    <source>
        <dbReference type="ARBA" id="ARBA00022729"/>
    </source>
</evidence>
<sequence>MLLLINVILTLWVSCANGQVRPCHFPDIKHGGLYYESMRRPYFPVAVGKYFSYYCDESFETPSGSYWDYIHCTQDGWSPAVPCLRKCYFPYLENGHNENNGRKFVQGNSIEVACHPGYGLRNEQTTVNCTENGWSPPPRCIHVMRPCHFPDIKHGGLYYESMRRPYFPVAVGKYFSYYCDESFETPSGSYWDYIHCTQDGWSPAVPCLRKCYFPYLENGHNENNGRKFVQGNSIEVACHPGYGLPKEQTTVTCTENGWSPPPRCIHVNSTRKCGPPPPIDNGDTTSFPLSLYAPDSSVEYQCQNLYQLEGNKRVTCRNGQWSEPPKCLHACVISPEIMEKYNITFKWAAKQKLYSRTGEPVEFVCRSGYHLSPNSHALRTTCQDGKLEYPTCVKRY</sequence>
<evidence type="ECO:0000256" key="7">
    <source>
        <dbReference type="ARBA" id="ARBA00023180"/>
    </source>
</evidence>
<dbReference type="InterPro" id="IPR051503">
    <property type="entry name" value="ComplSys_Reg/VirEntry_Med"/>
</dbReference>
<feature type="signal peptide" evidence="9">
    <location>
        <begin position="1"/>
        <end position="18"/>
    </location>
</feature>
<dbReference type="GO" id="GO:0005576">
    <property type="term" value="C:extracellular region"/>
    <property type="evidence" value="ECO:0007669"/>
    <property type="project" value="UniProtKB-SubCell"/>
</dbReference>
<dbReference type="PANTHER" id="PTHR45785">
    <property type="entry name" value="COMPLEMENT FACTOR H-RELATED"/>
    <property type="match status" value="1"/>
</dbReference>
<evidence type="ECO:0000256" key="5">
    <source>
        <dbReference type="ARBA" id="ARBA00022737"/>
    </source>
</evidence>
<evidence type="ECO:0000256" key="6">
    <source>
        <dbReference type="ARBA" id="ARBA00023157"/>
    </source>
</evidence>
<dbReference type="FunFam" id="2.10.70.10:FF:000026">
    <property type="entry name" value="Complement inhibitory factor H"/>
    <property type="match status" value="1"/>
</dbReference>
<keyword evidence="7" id="KW-0325">Glycoprotein</keyword>
<dbReference type="PANTHER" id="PTHR45785:SF7">
    <property type="entry name" value="COMPLEMENT FACTOR H"/>
    <property type="match status" value="1"/>
</dbReference>
<protein>
    <submittedName>
        <fullName evidence="11">Complement factor H-related 3-like protein</fullName>
    </submittedName>
</protein>
<evidence type="ECO:0000313" key="11">
    <source>
        <dbReference type="EMBL" id="AGI92969.1"/>
    </source>
</evidence>
<evidence type="ECO:0000256" key="1">
    <source>
        <dbReference type="ARBA" id="ARBA00004613"/>
    </source>
</evidence>
<dbReference type="AlphaFoldDB" id="W5QVR7"/>
<dbReference type="Pfam" id="PF00084">
    <property type="entry name" value="Sushi"/>
    <property type="match status" value="6"/>
</dbReference>
<keyword evidence="6 8" id="KW-1015">Disulfide bond</keyword>
<keyword evidence="4 9" id="KW-0732">Signal</keyword>
<dbReference type="Gene3D" id="2.10.70.10">
    <property type="entry name" value="Complement Module, domain 1"/>
    <property type="match status" value="6"/>
</dbReference>
<dbReference type="EMBL" id="KC438294">
    <property type="protein sequence ID" value="AGI92969.1"/>
    <property type="molecule type" value="mRNA"/>
</dbReference>
<feature type="domain" description="Sushi" evidence="10">
    <location>
        <begin position="209"/>
        <end position="266"/>
    </location>
</feature>
<evidence type="ECO:0000259" key="10">
    <source>
        <dbReference type="PROSITE" id="PS50923"/>
    </source>
</evidence>
<dbReference type="PROSITE" id="PS50923">
    <property type="entry name" value="SUSHI"/>
    <property type="match status" value="3"/>
</dbReference>
<accession>W5QVR7</accession>
<keyword evidence="2" id="KW-0964">Secreted</keyword>
<comment type="subcellular location">
    <subcellularLocation>
        <location evidence="1">Secreted</location>
    </subcellularLocation>
</comment>
<dbReference type="SMART" id="SM00032">
    <property type="entry name" value="CCP"/>
    <property type="match status" value="6"/>
</dbReference>
<evidence type="ECO:0000256" key="9">
    <source>
        <dbReference type="SAM" id="SignalP"/>
    </source>
</evidence>
<dbReference type="CDD" id="cd00033">
    <property type="entry name" value="CCP"/>
    <property type="match status" value="3"/>
</dbReference>
<dbReference type="InterPro" id="IPR035976">
    <property type="entry name" value="Sushi/SCR/CCP_sf"/>
</dbReference>
<comment type="caution">
    <text evidence="8">Lacks conserved residue(s) required for the propagation of feature annotation.</text>
</comment>
<reference evidence="11" key="1">
    <citation type="submission" date="2013-01" db="EMBL/GenBank/DDBJ databases">
        <title>Predicted Complement Factor H-Related 3 (CFHR3)-Like Sequence in a Rhesus Monkey.</title>
        <authorList>
            <person name="Kuttner-Kondo L.A."/>
        </authorList>
    </citation>
    <scope>NUCLEOTIDE SEQUENCE</scope>
    <source>
        <strain evidence="11">A703143 BioChain Institute</strain>
        <tissue evidence="11">Normal liver</tissue>
    </source>
</reference>
<feature type="domain" description="Sushi" evidence="10">
    <location>
        <begin position="271"/>
        <end position="329"/>
    </location>
</feature>
<dbReference type="FunFam" id="2.10.70.10:FF:000054">
    <property type="entry name" value="Complement inhibitory factor H"/>
    <property type="match status" value="2"/>
</dbReference>